<protein>
    <recommendedName>
        <fullName evidence="1">N-acetyltransferase domain-containing protein</fullName>
    </recommendedName>
</protein>
<dbReference type="PANTHER" id="PTHR37817:SF1">
    <property type="entry name" value="N-ACETYLTRANSFERASE EIS"/>
    <property type="match status" value="1"/>
</dbReference>
<dbReference type="InterPro" id="IPR016181">
    <property type="entry name" value="Acyl_CoA_acyltransferase"/>
</dbReference>
<accession>A0A212KBN8</accession>
<dbReference type="PANTHER" id="PTHR37817">
    <property type="entry name" value="N-ACETYLTRANSFERASE EIS"/>
    <property type="match status" value="1"/>
</dbReference>
<dbReference type="Pfam" id="PF13527">
    <property type="entry name" value="Acetyltransf_9"/>
    <property type="match status" value="1"/>
</dbReference>
<dbReference type="Gene3D" id="3.30.1050.10">
    <property type="entry name" value="SCP2 sterol-binding domain"/>
    <property type="match status" value="1"/>
</dbReference>
<proteinExistence type="predicted"/>
<dbReference type="EMBL" id="FLUQ01000005">
    <property type="protein sequence ID" value="SBW09090.1"/>
    <property type="molecule type" value="Genomic_DNA"/>
</dbReference>
<dbReference type="Pfam" id="PF13530">
    <property type="entry name" value="SCP2_2"/>
    <property type="match status" value="1"/>
</dbReference>
<dbReference type="InterPro" id="IPR000182">
    <property type="entry name" value="GNAT_dom"/>
</dbReference>
<dbReference type="PROSITE" id="PS51186">
    <property type="entry name" value="GNAT"/>
    <property type="match status" value="1"/>
</dbReference>
<feature type="domain" description="N-acetyltransferase" evidence="1">
    <location>
        <begin position="10"/>
        <end position="174"/>
    </location>
</feature>
<evidence type="ECO:0000313" key="2">
    <source>
        <dbReference type="EMBL" id="SBW09090.1"/>
    </source>
</evidence>
<dbReference type="InterPro" id="IPR051554">
    <property type="entry name" value="Acetyltransferase_Eis"/>
</dbReference>
<reference evidence="2" key="1">
    <citation type="submission" date="2016-04" db="EMBL/GenBank/DDBJ databases">
        <authorList>
            <person name="Evans L.H."/>
            <person name="Alamgir A."/>
            <person name="Owens N."/>
            <person name="Weber N.D."/>
            <person name="Virtaneva K."/>
            <person name="Barbian K."/>
            <person name="Babar A."/>
            <person name="Rosenke K."/>
        </authorList>
    </citation>
    <scope>NUCLEOTIDE SEQUENCE</scope>
    <source>
        <strain evidence="2">86</strain>
    </source>
</reference>
<dbReference type="GO" id="GO:0034069">
    <property type="term" value="F:aminoglycoside N-acetyltransferase activity"/>
    <property type="evidence" value="ECO:0007669"/>
    <property type="project" value="TreeGrafter"/>
</dbReference>
<dbReference type="SUPFAM" id="SSF55729">
    <property type="entry name" value="Acyl-CoA N-acyltransferases (Nat)"/>
    <property type="match status" value="1"/>
</dbReference>
<dbReference type="GO" id="GO:0030649">
    <property type="term" value="P:aminoglycoside antibiotic catabolic process"/>
    <property type="evidence" value="ECO:0007669"/>
    <property type="project" value="TreeGrafter"/>
</dbReference>
<name>A0A212KBN8_9DELT</name>
<dbReference type="Gene3D" id="3.40.630.30">
    <property type="match status" value="2"/>
</dbReference>
<sequence length="405" mass="46975">MNKQELKKQLVVKQLGAEHTDQFNQLLRYVFQVTNEELLRSGYEDGELIRSKRPLLERADTFGWFKGEDLISLVCIYPCEVNIHGDIWPMGGLTGVGTYPEYAGLGLSQDLILLALKDMREKGQWISYLSPYSIPFYRRHGWEIFSDCIGFTVKDSQLPKQVEVPGYVERHSVEHQDVFEVYNKFARQAHGAMVRGAAEWEEYWRWENEEERTAGVYYNGDGVPTGWVIYWIEDDIFHVKEMVYLDQEARRGLWNFIGAHHSMVDAVKGNLFGNEPLAFYLDDSQIVETITPYFMARIVDVKEFLERFPFSWIDEPFCFRVADAFAPWNNGTFSVVGVENGRNIVVPVVVGQEAALDIRTLTSMLMNYRRASFFAKQRLILAEPETIKLLEHLIPNQQPYFADDF</sequence>
<evidence type="ECO:0000259" key="1">
    <source>
        <dbReference type="PROSITE" id="PS51186"/>
    </source>
</evidence>
<organism evidence="2">
    <name type="scientific">uncultured delta proteobacterium</name>
    <dbReference type="NCBI Taxonomy" id="34034"/>
    <lineage>
        <taxon>Bacteria</taxon>
        <taxon>Deltaproteobacteria</taxon>
        <taxon>environmental samples</taxon>
    </lineage>
</organism>
<dbReference type="InterPro" id="IPR041380">
    <property type="entry name" value="Acetyltransf_17"/>
</dbReference>
<dbReference type="AlphaFoldDB" id="A0A212KBN8"/>
<gene>
    <name evidence="2" type="ORF">KL86DPRO_50064</name>
</gene>
<dbReference type="InterPro" id="IPR025559">
    <property type="entry name" value="Eis_dom"/>
</dbReference>
<dbReference type="SUPFAM" id="SSF55718">
    <property type="entry name" value="SCP-like"/>
    <property type="match status" value="1"/>
</dbReference>
<dbReference type="InterPro" id="IPR036527">
    <property type="entry name" value="SCP2_sterol-bd_dom_sf"/>
</dbReference>
<dbReference type="Pfam" id="PF17668">
    <property type="entry name" value="Acetyltransf_17"/>
    <property type="match status" value="1"/>
</dbReference>